<sequence length="213" mass="23147">MPHRLTALLPLLLALASGGALAADAAPEPNPELERAAKLRDEAKALRQQADDALAAELPKCYERFLVNRCIANAKDAHLEAVGKARTLEAEASRTELAQKRRAAAESGRTRTDAPTEPAEPAPEGAFAIQPDPMAESTRRQREADAVRAKEAQQAERKQKDAEKAKARTQAEAEAAGRAEAAARDRARYEERIRQREAEKAQDAAKDMVKPAN</sequence>
<dbReference type="EMBL" id="WTVR01000020">
    <property type="protein sequence ID" value="NMF89198.1"/>
    <property type="molecule type" value="Genomic_DNA"/>
</dbReference>
<name>A0ABX1MML6_9RHOO</name>
<feature type="compositionally biased region" description="Low complexity" evidence="1">
    <location>
        <begin position="115"/>
        <end position="126"/>
    </location>
</feature>
<feature type="chain" id="PRO_5045342683" evidence="2">
    <location>
        <begin position="23"/>
        <end position="213"/>
    </location>
</feature>
<evidence type="ECO:0000313" key="4">
    <source>
        <dbReference type="Proteomes" id="UP000652074"/>
    </source>
</evidence>
<feature type="compositionally biased region" description="Basic and acidic residues" evidence="1">
    <location>
        <begin position="137"/>
        <end position="213"/>
    </location>
</feature>
<organism evidence="3 4">
    <name type="scientific">Aromatoleum petrolei</name>
    <dbReference type="NCBI Taxonomy" id="76116"/>
    <lineage>
        <taxon>Bacteria</taxon>
        <taxon>Pseudomonadati</taxon>
        <taxon>Pseudomonadota</taxon>
        <taxon>Betaproteobacteria</taxon>
        <taxon>Rhodocyclales</taxon>
        <taxon>Rhodocyclaceae</taxon>
        <taxon>Aromatoleum</taxon>
    </lineage>
</organism>
<reference evidence="3 4" key="1">
    <citation type="submission" date="2019-12" db="EMBL/GenBank/DDBJ databases">
        <title>Comparative genomics gives insights into the taxonomy of the Azoarcus-Aromatoleum group and reveals separate origins of nif in the plant-associated Azoarcus and non-plant-associated Aromatoleum sub-groups.</title>
        <authorList>
            <person name="Lafos M."/>
            <person name="Maluk M."/>
            <person name="Batista M."/>
            <person name="Junghare M."/>
            <person name="Carmona M."/>
            <person name="Faoro H."/>
            <person name="Cruz L.M."/>
            <person name="Battistoni F."/>
            <person name="De Souza E."/>
            <person name="Pedrosa F."/>
            <person name="Chen W.-M."/>
            <person name="Poole P.S."/>
            <person name="Dixon R.A."/>
            <person name="James E.K."/>
        </authorList>
    </citation>
    <scope>NUCLEOTIDE SEQUENCE [LARGE SCALE GENOMIC DNA]</scope>
    <source>
        <strain evidence="3 4">ToN1</strain>
    </source>
</reference>
<feature type="region of interest" description="Disordered" evidence="1">
    <location>
        <begin position="90"/>
        <end position="213"/>
    </location>
</feature>
<keyword evidence="4" id="KW-1185">Reference proteome</keyword>
<keyword evidence="2" id="KW-0732">Signal</keyword>
<proteinExistence type="predicted"/>
<evidence type="ECO:0000256" key="1">
    <source>
        <dbReference type="SAM" id="MobiDB-lite"/>
    </source>
</evidence>
<comment type="caution">
    <text evidence="3">The sequence shown here is derived from an EMBL/GenBank/DDBJ whole genome shotgun (WGS) entry which is preliminary data.</text>
</comment>
<evidence type="ECO:0000313" key="3">
    <source>
        <dbReference type="EMBL" id="NMF89198.1"/>
    </source>
</evidence>
<feature type="compositionally biased region" description="Basic and acidic residues" evidence="1">
    <location>
        <begin position="90"/>
        <end position="99"/>
    </location>
</feature>
<protein>
    <submittedName>
        <fullName evidence="3">Uncharacterized protein</fullName>
    </submittedName>
</protein>
<evidence type="ECO:0000256" key="2">
    <source>
        <dbReference type="SAM" id="SignalP"/>
    </source>
</evidence>
<accession>A0ABX1MML6</accession>
<gene>
    <name evidence="3" type="ORF">GPA26_12010</name>
</gene>
<dbReference type="Proteomes" id="UP000652074">
    <property type="component" value="Unassembled WGS sequence"/>
</dbReference>
<feature type="signal peptide" evidence="2">
    <location>
        <begin position="1"/>
        <end position="22"/>
    </location>
</feature>